<dbReference type="AlphaFoldDB" id="A0A5B8SP11"/>
<keyword evidence="11 16" id="KW-0915">Sodium</keyword>
<comment type="similarity">
    <text evidence="4 16 17">Belongs to the OadG family.</text>
</comment>
<dbReference type="OrthoDB" id="5772594at2"/>
<evidence type="ECO:0000256" key="14">
    <source>
        <dbReference type="ARBA" id="ARBA00023201"/>
    </source>
</evidence>
<dbReference type="Proteomes" id="UP000321272">
    <property type="component" value="Chromosome"/>
</dbReference>
<comment type="subcellular location">
    <subcellularLocation>
        <location evidence="3 16 17">Cell membrane</location>
        <topology evidence="3 16 17">Single-pass membrane protein</topology>
    </subcellularLocation>
</comment>
<dbReference type="InterPro" id="IPR023424">
    <property type="entry name" value="OadG"/>
</dbReference>
<comment type="cofactor">
    <cofactor evidence="1 16 17">
        <name>Na(+)</name>
        <dbReference type="ChEBI" id="CHEBI:29101"/>
    </cofactor>
</comment>
<evidence type="ECO:0000256" key="7">
    <source>
        <dbReference type="ARBA" id="ARBA00022475"/>
    </source>
</evidence>
<evidence type="ECO:0000313" key="19">
    <source>
        <dbReference type="Proteomes" id="UP000321272"/>
    </source>
</evidence>
<organism evidence="18 19">
    <name type="scientific">Pistricoccus aurantiacus</name>
    <dbReference type="NCBI Taxonomy" id="1883414"/>
    <lineage>
        <taxon>Bacteria</taxon>
        <taxon>Pseudomonadati</taxon>
        <taxon>Pseudomonadota</taxon>
        <taxon>Gammaproteobacteria</taxon>
        <taxon>Oceanospirillales</taxon>
        <taxon>Halomonadaceae</taxon>
        <taxon>Pistricoccus</taxon>
    </lineage>
</organism>
<evidence type="ECO:0000256" key="3">
    <source>
        <dbReference type="ARBA" id="ARBA00004162"/>
    </source>
</evidence>
<keyword evidence="7 16" id="KW-1003">Cell membrane</keyword>
<keyword evidence="19" id="KW-1185">Reference proteome</keyword>
<dbReference type="KEGG" id="paur:FGL86_01835"/>
<keyword evidence="10 16" id="KW-1133">Transmembrane helix</keyword>
<evidence type="ECO:0000256" key="16">
    <source>
        <dbReference type="HAMAP-Rule" id="MF_00404"/>
    </source>
</evidence>
<dbReference type="GO" id="GO:0005886">
    <property type="term" value="C:plasma membrane"/>
    <property type="evidence" value="ECO:0007669"/>
    <property type="project" value="UniProtKB-SubCell"/>
</dbReference>
<evidence type="ECO:0000256" key="15">
    <source>
        <dbReference type="ARBA" id="ARBA00048176"/>
    </source>
</evidence>
<evidence type="ECO:0000256" key="17">
    <source>
        <dbReference type="RuleBase" id="RU004278"/>
    </source>
</evidence>
<evidence type="ECO:0000256" key="5">
    <source>
        <dbReference type="ARBA" id="ARBA00011869"/>
    </source>
</evidence>
<proteinExistence type="inferred from homology"/>
<keyword evidence="8 16" id="KW-0812">Transmembrane</keyword>
<dbReference type="HAMAP" id="MF_00404">
    <property type="entry name" value="OadG"/>
    <property type="match status" value="1"/>
</dbReference>
<evidence type="ECO:0000256" key="10">
    <source>
        <dbReference type="ARBA" id="ARBA00022989"/>
    </source>
</evidence>
<protein>
    <recommendedName>
        <fullName evidence="16">Probable oxaloacetate decarboxylase gamma chain</fullName>
        <ecNumber evidence="16">7.2.4.2</ecNumber>
    </recommendedName>
</protein>
<evidence type="ECO:0000256" key="11">
    <source>
        <dbReference type="ARBA" id="ARBA00023053"/>
    </source>
</evidence>
<name>A0A5B8SP11_9GAMM</name>
<keyword evidence="9 16" id="KW-1278">Translocase</keyword>
<evidence type="ECO:0000313" key="18">
    <source>
        <dbReference type="EMBL" id="QEA37934.1"/>
    </source>
</evidence>
<dbReference type="RefSeq" id="WP_147183006.1">
    <property type="nucleotide sequence ID" value="NZ_CP042382.1"/>
</dbReference>
<gene>
    <name evidence="16" type="primary">oadG</name>
    <name evidence="18" type="ORF">FGL86_01835</name>
</gene>
<evidence type="ECO:0000256" key="6">
    <source>
        <dbReference type="ARBA" id="ARBA00022448"/>
    </source>
</evidence>
<keyword evidence="13 16" id="KW-0472">Membrane</keyword>
<dbReference type="EC" id="7.2.4.2" evidence="16"/>
<accession>A0A5B8SP11</accession>
<evidence type="ECO:0000256" key="2">
    <source>
        <dbReference type="ARBA" id="ARBA00003002"/>
    </source>
</evidence>
<evidence type="ECO:0000256" key="13">
    <source>
        <dbReference type="ARBA" id="ARBA00023136"/>
    </source>
</evidence>
<keyword evidence="6 16" id="KW-0813">Transport</keyword>
<dbReference type="InterPro" id="IPR005899">
    <property type="entry name" value="Na_pump_deCOase"/>
</dbReference>
<reference evidence="18 19" key="1">
    <citation type="submission" date="2019-06" db="EMBL/GenBank/DDBJ databases">
        <title>Genome analyses of bacteria isolated from kimchi.</title>
        <authorList>
            <person name="Lee S."/>
            <person name="Ahn S."/>
            <person name="Roh S."/>
        </authorList>
    </citation>
    <scope>NUCLEOTIDE SEQUENCE [LARGE SCALE GENOMIC DNA]</scope>
    <source>
        <strain evidence="18 19">CBA4606</strain>
    </source>
</reference>
<keyword evidence="12 16" id="KW-0406">Ion transport</keyword>
<dbReference type="Pfam" id="PF04277">
    <property type="entry name" value="OAD_gamma"/>
    <property type="match status" value="1"/>
</dbReference>
<comment type="catalytic activity">
    <reaction evidence="15 16 17">
        <text>oxaloacetate + 2 Na(+)(in) + H(+) = pyruvate + 2 Na(+)(out) + CO2</text>
        <dbReference type="Rhea" id="RHEA:57724"/>
        <dbReference type="ChEBI" id="CHEBI:15361"/>
        <dbReference type="ChEBI" id="CHEBI:15378"/>
        <dbReference type="ChEBI" id="CHEBI:16452"/>
        <dbReference type="ChEBI" id="CHEBI:16526"/>
        <dbReference type="ChEBI" id="CHEBI:29101"/>
        <dbReference type="EC" id="7.2.4.2"/>
    </reaction>
</comment>
<comment type="function">
    <text evidence="2 16 17">Catalyzes the decarboxylation of oxaloacetate coupled to Na(+) translocation.</text>
</comment>
<dbReference type="GO" id="GO:0036376">
    <property type="term" value="P:sodium ion export across plasma membrane"/>
    <property type="evidence" value="ECO:0007669"/>
    <property type="project" value="InterPro"/>
</dbReference>
<keyword evidence="14 16" id="KW-0739">Sodium transport</keyword>
<evidence type="ECO:0000256" key="8">
    <source>
        <dbReference type="ARBA" id="ARBA00022692"/>
    </source>
</evidence>
<evidence type="ECO:0000256" key="9">
    <source>
        <dbReference type="ARBA" id="ARBA00022967"/>
    </source>
</evidence>
<evidence type="ECO:0000256" key="12">
    <source>
        <dbReference type="ARBA" id="ARBA00023065"/>
    </source>
</evidence>
<dbReference type="GO" id="GO:0008948">
    <property type="term" value="F:oxaloacetate decarboxylase activity"/>
    <property type="evidence" value="ECO:0007669"/>
    <property type="project" value="UniProtKB-UniRule"/>
</dbReference>
<comment type="subunit">
    <text evidence="5 16">Heterotrimer of an alpha, a beta and a gamma subunit.</text>
</comment>
<dbReference type="GO" id="GO:0015081">
    <property type="term" value="F:sodium ion transmembrane transporter activity"/>
    <property type="evidence" value="ECO:0007669"/>
    <property type="project" value="UniProtKB-UniRule"/>
</dbReference>
<evidence type="ECO:0000256" key="1">
    <source>
        <dbReference type="ARBA" id="ARBA00001959"/>
    </source>
</evidence>
<dbReference type="NCBIfam" id="TIGR01195">
    <property type="entry name" value="oadG_fam"/>
    <property type="match status" value="1"/>
</dbReference>
<feature type="transmembrane region" description="Helical" evidence="16 17">
    <location>
        <begin position="12"/>
        <end position="31"/>
    </location>
</feature>
<evidence type="ECO:0000256" key="4">
    <source>
        <dbReference type="ARBA" id="ARBA00005844"/>
    </source>
</evidence>
<dbReference type="GO" id="GO:0015451">
    <property type="term" value="F:decarboxylation-driven active transmembrane transporter activity"/>
    <property type="evidence" value="ECO:0007669"/>
    <property type="project" value="UniProtKB-EC"/>
</dbReference>
<dbReference type="EMBL" id="CP042382">
    <property type="protein sequence ID" value="QEA37934.1"/>
    <property type="molecule type" value="Genomic_DNA"/>
</dbReference>
<sequence length="86" mass="9193">MQNSSLLQEGLMLMAFGMGFVFIFLTILVVATSLMSRVVKRLVPVPAKPGPSTGQKGKAEDDDAVLAAIGVAIHRYRRRGSDVSSS</sequence>